<reference evidence="1" key="1">
    <citation type="submission" date="2021-03" db="EMBL/GenBank/DDBJ databases">
        <title>Antimicrobial resistance genes in bacteria isolated from Japanese honey, and their potential for conferring macrolide and lincosamide resistance in the American foulbrood pathogen Paenibacillus larvae.</title>
        <authorList>
            <person name="Okamoto M."/>
            <person name="Kumagai M."/>
            <person name="Kanamori H."/>
            <person name="Takamatsu D."/>
        </authorList>
    </citation>
    <scope>NUCLEOTIDE SEQUENCE</scope>
    <source>
        <strain evidence="1">J2TS6</strain>
    </source>
</reference>
<protein>
    <submittedName>
        <fullName evidence="1">Uncharacterized protein</fullName>
    </submittedName>
</protein>
<keyword evidence="2" id="KW-1185">Reference proteome</keyword>
<organism evidence="1 2">
    <name type="scientific">Paenibacillus albilobatus</name>
    <dbReference type="NCBI Taxonomy" id="2716884"/>
    <lineage>
        <taxon>Bacteria</taxon>
        <taxon>Bacillati</taxon>
        <taxon>Bacillota</taxon>
        <taxon>Bacilli</taxon>
        <taxon>Bacillales</taxon>
        <taxon>Paenibacillaceae</taxon>
        <taxon>Paenibacillus</taxon>
    </lineage>
</organism>
<proteinExistence type="predicted"/>
<accession>A0A920CC18</accession>
<sequence length="51" mass="5727">MMAGRAYSIEEGICLQNAAGIRQAVDVILPLVSEHKNCRMNIRRFDTIAHI</sequence>
<dbReference type="EMBL" id="BORQ01000008">
    <property type="protein sequence ID" value="GIO34075.1"/>
    <property type="molecule type" value="Genomic_DNA"/>
</dbReference>
<evidence type="ECO:0000313" key="1">
    <source>
        <dbReference type="EMBL" id="GIO34075.1"/>
    </source>
</evidence>
<evidence type="ECO:0000313" key="2">
    <source>
        <dbReference type="Proteomes" id="UP000679779"/>
    </source>
</evidence>
<comment type="caution">
    <text evidence="1">The sequence shown here is derived from an EMBL/GenBank/DDBJ whole genome shotgun (WGS) entry which is preliminary data.</text>
</comment>
<dbReference type="AlphaFoldDB" id="A0A920CC18"/>
<dbReference type="Proteomes" id="UP000679779">
    <property type="component" value="Unassembled WGS sequence"/>
</dbReference>
<gene>
    <name evidence="1" type="ORF">J2TS6_52160</name>
</gene>
<name>A0A920CC18_9BACL</name>